<dbReference type="Pfam" id="PF02666">
    <property type="entry name" value="PS_Dcarbxylase"/>
    <property type="match status" value="1"/>
</dbReference>
<comment type="similarity">
    <text evidence="11">Belongs to the phosphatidylserine decarboxylase family. PSD-A subfamily.</text>
</comment>
<feature type="transmembrane region" description="Helical" evidence="12">
    <location>
        <begin position="15"/>
        <end position="44"/>
    </location>
</feature>
<evidence type="ECO:0000256" key="11">
    <source>
        <dbReference type="HAMAP-Rule" id="MF_00664"/>
    </source>
</evidence>
<feature type="site" description="Cleavage (non-hydrolytic); by autocatalysis" evidence="11">
    <location>
        <begin position="181"/>
        <end position="182"/>
    </location>
</feature>
<keyword evidence="9 11" id="KW-1208">Phospholipid metabolism</keyword>
<keyword evidence="14" id="KW-1185">Reference proteome</keyword>
<protein>
    <recommendedName>
        <fullName evidence="11">Phosphatidylserine decarboxylase proenzyme</fullName>
        <ecNumber evidence="11">4.1.1.65</ecNumber>
    </recommendedName>
    <component>
        <recommendedName>
            <fullName evidence="11">Phosphatidylserine decarboxylase alpha chain</fullName>
        </recommendedName>
    </component>
    <component>
        <recommendedName>
            <fullName evidence="11">Phosphatidylserine decarboxylase beta chain</fullName>
        </recommendedName>
    </component>
</protein>
<organism evidence="13 14">
    <name type="scientific">Taurinivorans muris</name>
    <dbReference type="NCBI Taxonomy" id="2787751"/>
    <lineage>
        <taxon>Bacteria</taxon>
        <taxon>Pseudomonadati</taxon>
        <taxon>Thermodesulfobacteriota</taxon>
        <taxon>Desulfovibrionia</taxon>
        <taxon>Desulfovibrionales</taxon>
        <taxon>Desulfovibrionaceae</taxon>
        <taxon>Taurinivorans</taxon>
    </lineage>
</organism>
<evidence type="ECO:0000256" key="7">
    <source>
        <dbReference type="ARBA" id="ARBA00023209"/>
    </source>
</evidence>
<comment type="subunit">
    <text evidence="11">Heterodimer of a large membrane-associated beta subunit and a small pyruvoyl-containing alpha subunit.</text>
</comment>
<feature type="chain" id="PRO_5044923995" description="Phosphatidylserine decarboxylase alpha chain" evidence="11">
    <location>
        <begin position="182"/>
        <end position="214"/>
    </location>
</feature>
<dbReference type="EMBL" id="CP065938">
    <property type="protein sequence ID" value="UWX05263.1"/>
    <property type="molecule type" value="Genomic_DNA"/>
</dbReference>
<feature type="modified residue" description="Pyruvic acid (Ser); by autocatalysis" evidence="11">
    <location>
        <position position="182"/>
    </location>
</feature>
<keyword evidence="2 11" id="KW-0444">Lipid biosynthesis</keyword>
<dbReference type="PANTHER" id="PTHR35809">
    <property type="entry name" value="ARCHAETIDYLSERINE DECARBOXYLASE PROENZYME-RELATED"/>
    <property type="match status" value="1"/>
</dbReference>
<feature type="active site" description="Schiff-base intermediate with substrate; via pyruvic acid" evidence="11">
    <location>
        <position position="182"/>
    </location>
</feature>
<dbReference type="RefSeq" id="WP_334314833.1">
    <property type="nucleotide sequence ID" value="NZ_CP065938.1"/>
</dbReference>
<comment type="function">
    <text evidence="11">Catalyzes the formation of phosphatidylethanolamine (PtdEtn) from phosphatidylserine (PtdSer).</text>
</comment>
<dbReference type="NCBIfam" id="NF003678">
    <property type="entry name" value="PRK05305.1-2"/>
    <property type="match status" value="1"/>
</dbReference>
<keyword evidence="1 11" id="KW-1003">Cell membrane</keyword>
<gene>
    <name evidence="11" type="primary">psd</name>
    <name evidence="13" type="ORF">JBF11_07330</name>
</gene>
<dbReference type="EC" id="4.1.1.65" evidence="11"/>
<name>A0ABY5XZU9_9BACT</name>
<dbReference type="GO" id="GO:0004609">
    <property type="term" value="F:phosphatidylserine decarboxylase activity"/>
    <property type="evidence" value="ECO:0007669"/>
    <property type="project" value="UniProtKB-EC"/>
</dbReference>
<dbReference type="NCBIfam" id="NF003685">
    <property type="entry name" value="PRK05305.2-5"/>
    <property type="match status" value="1"/>
</dbReference>
<reference evidence="13" key="1">
    <citation type="submission" date="2020-12" db="EMBL/GenBank/DDBJ databases">
        <title>Taurinivorans muris gen. nov., sp. nov., fundamental and realized metabolic niche of a ubiquitous sulfidogenic bacterium in the murine intestine.</title>
        <authorList>
            <person name="Ye H."/>
            <person name="Hanson B.T."/>
            <person name="Loy A."/>
        </authorList>
    </citation>
    <scope>NUCLEOTIDE SEQUENCE</scope>
    <source>
        <strain evidence="13">LT0009</strain>
    </source>
</reference>
<feature type="chain" id="PRO_5044923996" description="Phosphatidylserine decarboxylase beta chain" evidence="11">
    <location>
        <begin position="1"/>
        <end position="181"/>
    </location>
</feature>
<accession>A0ABY5XZU9</accession>
<comment type="subcellular location">
    <subcellularLocation>
        <location evidence="11">Cell membrane</location>
        <topology evidence="11">Peripheral membrane protein</topology>
    </subcellularLocation>
</comment>
<evidence type="ECO:0000256" key="12">
    <source>
        <dbReference type="SAM" id="Phobius"/>
    </source>
</evidence>
<comment type="PTM">
    <text evidence="11">Is synthesized initially as an inactive proenzyme. Formation of the active enzyme involves a self-maturation process in which the active site pyruvoyl group is generated from an internal serine residue via an autocatalytic post-translational modification. Two non-identical subunits are generated from the proenzyme in this reaction, and the pyruvate is formed at the N-terminus of the alpha chain, which is derived from the carboxyl end of the proenzyme. The post-translation cleavage follows an unusual pathway, termed non-hydrolytic serinolysis, in which the side chain hydroxyl group of the serine supplies its oxygen atom to form the C-terminus of the beta chain, while the remainder of the serine residue undergoes an oxidative deamination to produce ammonia and the pyruvoyl prosthetic group on the alpha chain.</text>
</comment>
<evidence type="ECO:0000256" key="10">
    <source>
        <dbReference type="ARBA" id="ARBA00023317"/>
    </source>
</evidence>
<evidence type="ECO:0000313" key="14">
    <source>
        <dbReference type="Proteomes" id="UP001058120"/>
    </source>
</evidence>
<proteinExistence type="inferred from homology"/>
<keyword evidence="7 11" id="KW-0594">Phospholipid biosynthesis</keyword>
<keyword evidence="5 11" id="KW-0472">Membrane</keyword>
<keyword evidence="3 11" id="KW-0210">Decarboxylase</keyword>
<evidence type="ECO:0000256" key="2">
    <source>
        <dbReference type="ARBA" id="ARBA00022516"/>
    </source>
</evidence>
<keyword evidence="12" id="KW-0812">Transmembrane</keyword>
<keyword evidence="6 11" id="KW-0865">Zymogen</keyword>
<sequence length="214" mass="23772">MKNESIGIAKEGYPVIALLAVTAVIFAIFQCYLGALLFLALLWFSVYFFRDPERVVPSAENIAVSPADGKIIRIQKKQDPVSGEEKTCISIFMNLFSVHVNRSPVSGTLQKIAYFPGKFLNASFDKASTDNERCAYLVTDGQDKSWVFVQISGLIARRIVCRADEGDTLKRGQRFGLIRFGSRVDLYIPDEYESAVKIGEQVFAGQSIIAKKQG</sequence>
<evidence type="ECO:0000256" key="6">
    <source>
        <dbReference type="ARBA" id="ARBA00023145"/>
    </source>
</evidence>
<dbReference type="Proteomes" id="UP001058120">
    <property type="component" value="Chromosome"/>
</dbReference>
<evidence type="ECO:0000256" key="4">
    <source>
        <dbReference type="ARBA" id="ARBA00023098"/>
    </source>
</evidence>
<comment type="catalytic activity">
    <reaction evidence="11">
        <text>a 1,2-diacyl-sn-glycero-3-phospho-L-serine + H(+) = a 1,2-diacyl-sn-glycero-3-phosphoethanolamine + CO2</text>
        <dbReference type="Rhea" id="RHEA:20828"/>
        <dbReference type="ChEBI" id="CHEBI:15378"/>
        <dbReference type="ChEBI" id="CHEBI:16526"/>
        <dbReference type="ChEBI" id="CHEBI:57262"/>
        <dbReference type="ChEBI" id="CHEBI:64612"/>
        <dbReference type="EC" id="4.1.1.65"/>
    </reaction>
</comment>
<evidence type="ECO:0000256" key="3">
    <source>
        <dbReference type="ARBA" id="ARBA00022793"/>
    </source>
</evidence>
<comment type="cofactor">
    <cofactor evidence="11">
        <name>pyruvate</name>
        <dbReference type="ChEBI" id="CHEBI:15361"/>
    </cofactor>
    <text evidence="11">Binds 1 pyruvoyl group covalently per subunit.</text>
</comment>
<evidence type="ECO:0000313" key="13">
    <source>
        <dbReference type="EMBL" id="UWX05263.1"/>
    </source>
</evidence>
<evidence type="ECO:0000256" key="8">
    <source>
        <dbReference type="ARBA" id="ARBA00023239"/>
    </source>
</evidence>
<keyword evidence="10 11" id="KW-0670">Pyruvate</keyword>
<dbReference type="PANTHER" id="PTHR35809:SF1">
    <property type="entry name" value="ARCHAETIDYLSERINE DECARBOXYLASE PROENZYME-RELATED"/>
    <property type="match status" value="1"/>
</dbReference>
<keyword evidence="12" id="KW-1133">Transmembrane helix</keyword>
<keyword evidence="8 11" id="KW-0456">Lyase</keyword>
<dbReference type="HAMAP" id="MF_00664">
    <property type="entry name" value="PS_decarb_PSD_A"/>
    <property type="match status" value="1"/>
</dbReference>
<dbReference type="InterPro" id="IPR033175">
    <property type="entry name" value="PSD-A"/>
</dbReference>
<dbReference type="InterPro" id="IPR003817">
    <property type="entry name" value="PS_Dcarbxylase"/>
</dbReference>
<evidence type="ECO:0000256" key="9">
    <source>
        <dbReference type="ARBA" id="ARBA00023264"/>
    </source>
</evidence>
<evidence type="ECO:0000256" key="5">
    <source>
        <dbReference type="ARBA" id="ARBA00023136"/>
    </source>
</evidence>
<keyword evidence="4 11" id="KW-0443">Lipid metabolism</keyword>
<comment type="pathway">
    <text evidence="11">Phospholipid metabolism; phosphatidylethanolamine biosynthesis; phosphatidylethanolamine from CDP-diacylglycerol: step 2/2.</text>
</comment>
<evidence type="ECO:0000256" key="1">
    <source>
        <dbReference type="ARBA" id="ARBA00022475"/>
    </source>
</evidence>